<evidence type="ECO:0000256" key="1">
    <source>
        <dbReference type="ARBA" id="ARBA00000086"/>
    </source>
</evidence>
<proteinExistence type="predicted"/>
<keyword evidence="3" id="KW-0227">DNA damage</keyword>
<organism evidence="6 7">
    <name type="scientific">Rhizobium tumorigenes</name>
    <dbReference type="NCBI Taxonomy" id="2041385"/>
    <lineage>
        <taxon>Bacteria</taxon>
        <taxon>Pseudomonadati</taxon>
        <taxon>Pseudomonadota</taxon>
        <taxon>Alphaproteobacteria</taxon>
        <taxon>Hyphomicrobiales</taxon>
        <taxon>Rhizobiaceae</taxon>
        <taxon>Rhizobium/Agrobacterium group</taxon>
        <taxon>Rhizobium</taxon>
    </lineage>
</organism>
<dbReference type="InterPro" id="IPR051912">
    <property type="entry name" value="Alkylbase_DNA_Glycosylase/TA"/>
</dbReference>
<dbReference type="GO" id="GO:0005737">
    <property type="term" value="C:cytoplasm"/>
    <property type="evidence" value="ECO:0007669"/>
    <property type="project" value="TreeGrafter"/>
</dbReference>
<keyword evidence="7" id="KW-1185">Reference proteome</keyword>
<evidence type="ECO:0000313" key="7">
    <source>
        <dbReference type="Proteomes" id="UP000249499"/>
    </source>
</evidence>
<dbReference type="AlphaFoldDB" id="A0AAF1K357"/>
<dbReference type="Pfam" id="PF00730">
    <property type="entry name" value="HhH-GPD"/>
    <property type="match status" value="1"/>
</dbReference>
<dbReference type="EC" id="3.2.2.21" evidence="2"/>
<dbReference type="InterPro" id="IPR011257">
    <property type="entry name" value="DNA_glycosylase"/>
</dbReference>
<dbReference type="GO" id="GO:0006307">
    <property type="term" value="P:DNA alkylation repair"/>
    <property type="evidence" value="ECO:0007669"/>
    <property type="project" value="TreeGrafter"/>
</dbReference>
<dbReference type="Proteomes" id="UP000249499">
    <property type="component" value="Chromosome"/>
</dbReference>
<sequence length="214" mass="22725">MRIIRDAGDIAEGLEALLDIDPRLRPIAALCGTLPLRLSEPGFAGLAYVIVSQAVSRASAEAIWARMCAAGGPPRAEAYVSLAPDAWREFGLSRGKAETLSRVAAAVVEGRIDLMDLGAKSPEEGLSRLMAVKGIGPWTAEVYLMFCCGHADLFPAGDVALQAAVGMAFGMETRPSARQVVVLATAWAPWRSVAARLFWAFYAVRTARVALPVG</sequence>
<keyword evidence="4" id="KW-0234">DNA repair</keyword>
<dbReference type="KEGG" id="rtu:PR017_13825"/>
<dbReference type="CDD" id="cd00056">
    <property type="entry name" value="ENDO3c"/>
    <property type="match status" value="1"/>
</dbReference>
<dbReference type="EMBL" id="CP117255">
    <property type="protein sequence ID" value="WFR94873.1"/>
    <property type="molecule type" value="Genomic_DNA"/>
</dbReference>
<feature type="domain" description="HhH-GPD" evidence="5">
    <location>
        <begin position="51"/>
        <end position="202"/>
    </location>
</feature>
<evidence type="ECO:0000313" key="6">
    <source>
        <dbReference type="EMBL" id="WFR94873.1"/>
    </source>
</evidence>
<dbReference type="GO" id="GO:0008725">
    <property type="term" value="F:DNA-3-methyladenine glycosylase activity"/>
    <property type="evidence" value="ECO:0007669"/>
    <property type="project" value="TreeGrafter"/>
</dbReference>
<protein>
    <recommendedName>
        <fullName evidence="2">DNA-3-methyladenine glycosylase II</fullName>
        <ecNumber evidence="2">3.2.2.21</ecNumber>
    </recommendedName>
</protein>
<dbReference type="InterPro" id="IPR003265">
    <property type="entry name" value="HhH-GPD_domain"/>
</dbReference>
<dbReference type="GO" id="GO:0032131">
    <property type="term" value="F:alkylated DNA binding"/>
    <property type="evidence" value="ECO:0007669"/>
    <property type="project" value="TreeGrafter"/>
</dbReference>
<dbReference type="SUPFAM" id="SSF48150">
    <property type="entry name" value="DNA-glycosylase"/>
    <property type="match status" value="1"/>
</dbReference>
<dbReference type="PANTHER" id="PTHR43003:SF13">
    <property type="entry name" value="DNA-3-METHYLADENINE GLYCOSYLASE 2"/>
    <property type="match status" value="1"/>
</dbReference>
<evidence type="ECO:0000256" key="3">
    <source>
        <dbReference type="ARBA" id="ARBA00022763"/>
    </source>
</evidence>
<dbReference type="SMART" id="SM00478">
    <property type="entry name" value="ENDO3c"/>
    <property type="match status" value="1"/>
</dbReference>
<dbReference type="GO" id="GO:0032993">
    <property type="term" value="C:protein-DNA complex"/>
    <property type="evidence" value="ECO:0007669"/>
    <property type="project" value="TreeGrafter"/>
</dbReference>
<gene>
    <name evidence="6" type="ORF">PR017_13825</name>
</gene>
<accession>A0AAF1K357</accession>
<evidence type="ECO:0000256" key="4">
    <source>
        <dbReference type="ARBA" id="ARBA00023204"/>
    </source>
</evidence>
<name>A0AAF1K357_9HYPH</name>
<comment type="catalytic activity">
    <reaction evidence="1">
        <text>Hydrolysis of alkylated DNA, releasing 3-methyladenine, 3-methylguanine, 7-methylguanine and 7-methyladenine.</text>
        <dbReference type="EC" id="3.2.2.21"/>
    </reaction>
</comment>
<dbReference type="Gene3D" id="1.10.1670.40">
    <property type="match status" value="1"/>
</dbReference>
<dbReference type="GO" id="GO:0006285">
    <property type="term" value="P:base-excision repair, AP site formation"/>
    <property type="evidence" value="ECO:0007669"/>
    <property type="project" value="TreeGrafter"/>
</dbReference>
<reference evidence="6 7" key="1">
    <citation type="journal article" date="2018" name="Sci. Rep.">
        <title>Rhizobium tumorigenes sp. nov., a novel plant tumorigenic bacterium isolated from cane gall tumors on thornless blackberry.</title>
        <authorList>
            <person name="Kuzmanovi N."/>
            <person name="Smalla K."/>
            <person name="Gronow S."/>
            <person name="PuBawska J."/>
        </authorList>
    </citation>
    <scope>NUCLEOTIDE SEQUENCE [LARGE SCALE GENOMIC DNA]</scope>
    <source>
        <strain evidence="6 7">1078</strain>
    </source>
</reference>
<dbReference type="Gene3D" id="1.10.340.30">
    <property type="entry name" value="Hypothetical protein, domain 2"/>
    <property type="match status" value="1"/>
</dbReference>
<dbReference type="RefSeq" id="WP_111219934.1">
    <property type="nucleotide sequence ID" value="NZ_CP117255.1"/>
</dbReference>
<reference evidence="7" key="2">
    <citation type="journal article" date="2023" name="MicrobiologyOpen">
        <title>Genomics of the tumorigenes clade of the family Rhizobiaceae and description of Rhizobium rhododendri sp. nov.</title>
        <authorList>
            <person name="Kuzmanovic N."/>
            <person name="diCenzo G.C."/>
            <person name="Bunk B."/>
            <person name="Sproeer C."/>
            <person name="Fruehling A."/>
            <person name="Neumann-Schaal M."/>
            <person name="Overmann J."/>
            <person name="Smalla K."/>
        </authorList>
    </citation>
    <scope>NUCLEOTIDE SEQUENCE [LARGE SCALE GENOMIC DNA]</scope>
    <source>
        <strain evidence="7">1078</strain>
    </source>
</reference>
<evidence type="ECO:0000259" key="5">
    <source>
        <dbReference type="SMART" id="SM00478"/>
    </source>
</evidence>
<evidence type="ECO:0000256" key="2">
    <source>
        <dbReference type="ARBA" id="ARBA00012000"/>
    </source>
</evidence>
<dbReference type="GO" id="GO:0043916">
    <property type="term" value="F:DNA-7-methylguanine glycosylase activity"/>
    <property type="evidence" value="ECO:0007669"/>
    <property type="project" value="TreeGrafter"/>
</dbReference>
<dbReference type="PANTHER" id="PTHR43003">
    <property type="entry name" value="DNA-3-METHYLADENINE GLYCOSYLASE"/>
    <property type="match status" value="1"/>
</dbReference>